<evidence type="ECO:0000256" key="1">
    <source>
        <dbReference type="SAM" id="Phobius"/>
    </source>
</evidence>
<feature type="transmembrane region" description="Helical" evidence="1">
    <location>
        <begin position="468"/>
        <end position="486"/>
    </location>
</feature>
<dbReference type="AlphaFoldDB" id="A0A401G723"/>
<proteinExistence type="predicted"/>
<reference evidence="2 3" key="1">
    <citation type="journal article" date="2018" name="Sci. Rep.">
        <title>Genome sequence of the cauliflower mushroom Sparassis crispa (Hanabiratake) and its association with beneficial usage.</title>
        <authorList>
            <person name="Kiyama R."/>
            <person name="Furutani Y."/>
            <person name="Kawaguchi K."/>
            <person name="Nakanishi T."/>
        </authorList>
    </citation>
    <scope>NUCLEOTIDE SEQUENCE [LARGE SCALE GENOMIC DNA]</scope>
</reference>
<evidence type="ECO:0000313" key="2">
    <source>
        <dbReference type="EMBL" id="GBE77964.1"/>
    </source>
</evidence>
<protein>
    <recommendedName>
        <fullName evidence="4">WW domain-containing protein</fullName>
    </recommendedName>
</protein>
<keyword evidence="1" id="KW-0812">Transmembrane</keyword>
<sequence length="499" mass="56287">MEHSMSTHSVLGSTDSSSVIDIPERFSLEESSAEDVPPYSAEVMLRPVTAFQNSRYDRNFLIRPGNVDIPAGLHSSMCLPEPTYLPQGWTLQVHPEGSPYYVNALKVPCVVTDTPLHDPDLCSKLTSSIEVFHYNIKNLNLTLPSDCEIYVHVDSTQGGCSYYLVDHDCQTIFWLQTMDSDTLGLPEISSISHLRYVLHEQYWTHVDYFPHRPVAPRLRQELMSILRHARGDHLTSENSTFPYDAEQCAMYIDLLNIEADCTTYMTCVIARIWELVSRHRYQHFYGEDYSRLYRGQRRLELPPAEGSILTKLRSYFLFGLPGRTKCELEMLFTDRLVFRVDWQKFQRSLALEWRESALLSVGLLVTNSCFFALPRNFASSCAGLSSLILSLSGLATSVALLRWQSGSMNLDASSIAEHMQNIQHAKLGFEPIAAVFSVPRALVYWSMLFSAAHLVAVVAEMTGLVEKIVMLVVVALVGFVLCRMAIVLRGAPIEKTVAP</sequence>
<dbReference type="GeneID" id="38774881"/>
<dbReference type="InParanoid" id="A0A401G723"/>
<keyword evidence="1" id="KW-1133">Transmembrane helix</keyword>
<keyword evidence="3" id="KW-1185">Reference proteome</keyword>
<accession>A0A401G723</accession>
<keyword evidence="1" id="KW-0472">Membrane</keyword>
<evidence type="ECO:0008006" key="4">
    <source>
        <dbReference type="Google" id="ProtNLM"/>
    </source>
</evidence>
<dbReference type="OrthoDB" id="2674421at2759"/>
<organism evidence="2 3">
    <name type="scientific">Sparassis crispa</name>
    <dbReference type="NCBI Taxonomy" id="139825"/>
    <lineage>
        <taxon>Eukaryota</taxon>
        <taxon>Fungi</taxon>
        <taxon>Dikarya</taxon>
        <taxon>Basidiomycota</taxon>
        <taxon>Agaricomycotina</taxon>
        <taxon>Agaricomycetes</taxon>
        <taxon>Polyporales</taxon>
        <taxon>Sparassidaceae</taxon>
        <taxon>Sparassis</taxon>
    </lineage>
</organism>
<name>A0A401G723_9APHY</name>
<evidence type="ECO:0000313" key="3">
    <source>
        <dbReference type="Proteomes" id="UP000287166"/>
    </source>
</evidence>
<dbReference type="EMBL" id="BFAD01000001">
    <property type="protein sequence ID" value="GBE77964.1"/>
    <property type="molecule type" value="Genomic_DNA"/>
</dbReference>
<feature type="transmembrane region" description="Helical" evidence="1">
    <location>
        <begin position="377"/>
        <end position="401"/>
    </location>
</feature>
<comment type="caution">
    <text evidence="2">The sequence shown here is derived from an EMBL/GenBank/DDBJ whole genome shotgun (WGS) entry which is preliminary data.</text>
</comment>
<feature type="transmembrane region" description="Helical" evidence="1">
    <location>
        <begin position="442"/>
        <end position="462"/>
    </location>
</feature>
<gene>
    <name evidence="2" type="ORF">SCP_0108460</name>
</gene>
<dbReference type="RefSeq" id="XP_027608877.1">
    <property type="nucleotide sequence ID" value="XM_027753076.1"/>
</dbReference>
<dbReference type="Proteomes" id="UP000287166">
    <property type="component" value="Unassembled WGS sequence"/>
</dbReference>